<accession>A0A8H7U650</accession>
<comment type="caution">
    <text evidence="1">The sequence shown here is derived from an EMBL/GenBank/DDBJ whole genome shotgun (WGS) entry which is preliminary data.</text>
</comment>
<sequence length="87" mass="10590">MRGLREVREGRGVRDVGVFEERERIEQVDDEVYIAIIKKRWRKAKSHRIVLVKNEHKQENMSCNQESTKKVKQDGSIWEYWRFKMDP</sequence>
<gene>
    <name evidence="1" type="ORF">IEO21_01352</name>
</gene>
<proteinExistence type="predicted"/>
<name>A0A8H7U650_9APHY</name>
<dbReference type="Proteomes" id="UP000639403">
    <property type="component" value="Unassembled WGS sequence"/>
</dbReference>
<reference evidence="1" key="1">
    <citation type="submission" date="2020-11" db="EMBL/GenBank/DDBJ databases">
        <authorList>
            <person name="Koelle M."/>
            <person name="Horta M.A.C."/>
            <person name="Nowrousian M."/>
            <person name="Ohm R.A."/>
            <person name="Benz P."/>
            <person name="Pilgard A."/>
        </authorList>
    </citation>
    <scope>NUCLEOTIDE SEQUENCE</scope>
    <source>
        <strain evidence="1">FPRL280</strain>
    </source>
</reference>
<evidence type="ECO:0000313" key="1">
    <source>
        <dbReference type="EMBL" id="KAF9820343.1"/>
    </source>
</evidence>
<evidence type="ECO:0000313" key="2">
    <source>
        <dbReference type="Proteomes" id="UP000639403"/>
    </source>
</evidence>
<reference evidence="1" key="2">
    <citation type="journal article" name="Front. Microbiol.">
        <title>Degradative Capacity of Two Strains of Rhodonia placenta: From Phenotype to Genotype.</title>
        <authorList>
            <person name="Kolle M."/>
            <person name="Horta M.A.C."/>
            <person name="Nowrousian M."/>
            <person name="Ohm R.A."/>
            <person name="Benz J.P."/>
            <person name="Pilgard A."/>
        </authorList>
    </citation>
    <scope>NUCLEOTIDE SEQUENCE</scope>
    <source>
        <strain evidence="1">FPRL280</strain>
    </source>
</reference>
<dbReference type="EMBL" id="JADOXO010000010">
    <property type="protein sequence ID" value="KAF9820343.1"/>
    <property type="molecule type" value="Genomic_DNA"/>
</dbReference>
<protein>
    <submittedName>
        <fullName evidence="1">Uncharacterized protein</fullName>
    </submittedName>
</protein>
<organism evidence="1 2">
    <name type="scientific">Rhodonia placenta</name>
    <dbReference type="NCBI Taxonomy" id="104341"/>
    <lineage>
        <taxon>Eukaryota</taxon>
        <taxon>Fungi</taxon>
        <taxon>Dikarya</taxon>
        <taxon>Basidiomycota</taxon>
        <taxon>Agaricomycotina</taxon>
        <taxon>Agaricomycetes</taxon>
        <taxon>Polyporales</taxon>
        <taxon>Adustoporiaceae</taxon>
        <taxon>Rhodonia</taxon>
    </lineage>
</organism>
<dbReference type="AlphaFoldDB" id="A0A8H7U650"/>